<dbReference type="AlphaFoldDB" id="A0A1V2H574"/>
<protein>
    <recommendedName>
        <fullName evidence="3">Alpha/beta hydrolase</fullName>
    </recommendedName>
</protein>
<dbReference type="EMBL" id="MLCO01000047">
    <property type="protein sequence ID" value="ONG56251.1"/>
    <property type="molecule type" value="Genomic_DNA"/>
</dbReference>
<evidence type="ECO:0008006" key="3">
    <source>
        <dbReference type="Google" id="ProtNLM"/>
    </source>
</evidence>
<evidence type="ECO:0000313" key="2">
    <source>
        <dbReference type="Proteomes" id="UP000188879"/>
    </source>
</evidence>
<comment type="caution">
    <text evidence="1">The sequence shown here is derived from an EMBL/GenBank/DDBJ whole genome shotgun (WGS) entry which is preliminary data.</text>
</comment>
<dbReference type="Gene3D" id="3.40.50.1820">
    <property type="entry name" value="alpha/beta hydrolase"/>
    <property type="match status" value="1"/>
</dbReference>
<name>A0A1V2H574_9PROT</name>
<accession>A0A1V2H574</accession>
<dbReference type="SUPFAM" id="SSF53474">
    <property type="entry name" value="alpha/beta-Hydrolases"/>
    <property type="match status" value="1"/>
</dbReference>
<sequence>MAAALRGQRVLLAYGLLGEGMVRLGFDYMAGQLRWLQAAGAAASVVALPTTARIADNAARIAAALQAEERPALLVAHSKGGLESLAALLDPAAARHCRGLLTLQSPFYGSPVADAVLARPWLQRGLATLVQLAGLGAGEGLEDLSTAARHRWMQENAAAVAALTANLPVLCIGSAVGEEAVGPDRRYLALARWMEGEGQGPNDGLVSVASALLPGARHRVVRAGHRGLVSAGRGRDPIGVLEWGLTALLSPALRPEALPGPLPA</sequence>
<proteinExistence type="predicted"/>
<organism evidence="1 2">
    <name type="scientific">Teichococcus deserti</name>
    <dbReference type="NCBI Taxonomy" id="1817963"/>
    <lineage>
        <taxon>Bacteria</taxon>
        <taxon>Pseudomonadati</taxon>
        <taxon>Pseudomonadota</taxon>
        <taxon>Alphaproteobacteria</taxon>
        <taxon>Acetobacterales</taxon>
        <taxon>Roseomonadaceae</taxon>
        <taxon>Roseomonas</taxon>
    </lineage>
</organism>
<dbReference type="InterPro" id="IPR029058">
    <property type="entry name" value="AB_hydrolase_fold"/>
</dbReference>
<dbReference type="RefSeq" id="WP_076956541.1">
    <property type="nucleotide sequence ID" value="NZ_MLCO01000047.1"/>
</dbReference>
<reference evidence="1 2" key="1">
    <citation type="submission" date="2016-10" db="EMBL/GenBank/DDBJ databases">
        <title>Draft Genome sequence of Roseomonas sp. strain M3.</title>
        <authorList>
            <person name="Subhash Y."/>
            <person name="Lee S."/>
        </authorList>
    </citation>
    <scope>NUCLEOTIDE SEQUENCE [LARGE SCALE GENOMIC DNA]</scope>
    <source>
        <strain evidence="1 2">M3</strain>
    </source>
</reference>
<keyword evidence="2" id="KW-1185">Reference proteome</keyword>
<gene>
    <name evidence="1" type="ORF">BKE38_06355</name>
</gene>
<dbReference type="OrthoDB" id="7268032at2"/>
<evidence type="ECO:0000313" key="1">
    <source>
        <dbReference type="EMBL" id="ONG56251.1"/>
    </source>
</evidence>
<dbReference type="Proteomes" id="UP000188879">
    <property type="component" value="Unassembled WGS sequence"/>
</dbReference>